<keyword evidence="1" id="KW-1133">Transmembrane helix</keyword>
<organism evidence="2 3">
    <name type="scientific">Pseudomonas phage Psa21</name>
    <dbReference type="NCBI Taxonomy" id="2530023"/>
    <lineage>
        <taxon>Viruses</taxon>
        <taxon>Duplodnaviria</taxon>
        <taxon>Heunggongvirae</taxon>
        <taxon>Uroviricota</taxon>
        <taxon>Caudoviricetes</taxon>
        <taxon>Chimalliviridae</taxon>
        <taxon>Tepukevirus</taxon>
        <taxon>Tepukevirus Psa21</taxon>
    </lineage>
</organism>
<accession>A0A481W5X0</accession>
<name>A0A481W5X0_9CAUD</name>
<proteinExistence type="predicted"/>
<evidence type="ECO:0000313" key="3">
    <source>
        <dbReference type="Proteomes" id="UP000294134"/>
    </source>
</evidence>
<feature type="transmembrane region" description="Helical" evidence="1">
    <location>
        <begin position="6"/>
        <end position="28"/>
    </location>
</feature>
<sequence length="67" mass="6777">MNALKYLALGAAAGAIMGTGISLVREGVRVTVNGREVDKLVVTGVGVGMTTVGFCVALQTIVSALKK</sequence>
<dbReference type="EMBL" id="MK552327">
    <property type="protein sequence ID" value="QBJ02657.1"/>
    <property type="molecule type" value="Genomic_DNA"/>
</dbReference>
<keyword evidence="1" id="KW-0812">Transmembrane</keyword>
<reference evidence="2 3" key="1">
    <citation type="submission" date="2019-02" db="EMBL/GenBank/DDBJ databases">
        <authorList>
            <person name="Frampton R.A."/>
            <person name="Wojtus J.K."/>
            <person name="Fineran P.C."/>
            <person name="Hendrickson H.L."/>
        </authorList>
    </citation>
    <scope>NUCLEOTIDE SEQUENCE [LARGE SCALE GENOMIC DNA]</scope>
</reference>
<evidence type="ECO:0000313" key="2">
    <source>
        <dbReference type="EMBL" id="QBJ02657.1"/>
    </source>
</evidence>
<keyword evidence="3" id="KW-1185">Reference proteome</keyword>
<dbReference type="Proteomes" id="UP000294134">
    <property type="component" value="Segment"/>
</dbReference>
<gene>
    <name evidence="2" type="ORF">PSA21_130</name>
</gene>
<keyword evidence="1" id="KW-0472">Membrane</keyword>
<evidence type="ECO:0000256" key="1">
    <source>
        <dbReference type="SAM" id="Phobius"/>
    </source>
</evidence>
<feature type="transmembrane region" description="Helical" evidence="1">
    <location>
        <begin position="40"/>
        <end position="62"/>
    </location>
</feature>
<protein>
    <submittedName>
        <fullName evidence="2">Uncharacterized protein</fullName>
    </submittedName>
</protein>